<dbReference type="Proteomes" id="UP000557717">
    <property type="component" value="Unassembled WGS sequence"/>
</dbReference>
<gene>
    <name evidence="2" type="ORF">HNR46_003219</name>
</gene>
<name>A0A840VGL7_9BACT</name>
<organism evidence="2 3">
    <name type="scientific">Haloferula luteola</name>
    <dbReference type="NCBI Taxonomy" id="595692"/>
    <lineage>
        <taxon>Bacteria</taxon>
        <taxon>Pseudomonadati</taxon>
        <taxon>Verrucomicrobiota</taxon>
        <taxon>Verrucomicrobiia</taxon>
        <taxon>Verrucomicrobiales</taxon>
        <taxon>Verrucomicrobiaceae</taxon>
        <taxon>Haloferula</taxon>
    </lineage>
</organism>
<keyword evidence="1" id="KW-0732">Signal</keyword>
<sequence>MNLSTRRQFLRQLGLSAAAVPFLPVLPSLAQETTAHPSMQRIIFIFTPNGTIPPAFWPDEVGANFQLKRILEPLAPFKDRLLTLRGVSNKIRGDGDGHMRGISCLLTADELLPGNIQGGSDKPAGWASNLSIDQEIRNFLQSRAETATRFGSLEMGVAVPNRADPWTRESYAGANQPLAPLSDPYAMFEKLYGSVKDRESLGSVLDSVCEDLRTIAARVDREERDLLDQHASFVRDMERDLQSAGTQQLLFPPPALEAGVAIDNDGIPKISRMQSDLLVSAFANGMARVATLQYTNSVGQARMRWLDIHDDHHHLSHEPDENADAQEKLIRINTWLCGEIAYLVQRLDDTPEPGGGGSMLDHTTLVWTNELGKGNSHSLDNIPFVMVGGGLGFQTGRSLRFDNVPHNRLWLSVAHAFGHRIPVFGQESFCDGGPLDLV</sequence>
<evidence type="ECO:0000256" key="1">
    <source>
        <dbReference type="SAM" id="SignalP"/>
    </source>
</evidence>
<feature type="chain" id="PRO_5032603890" description="DUF1552 domain-containing protein" evidence="1">
    <location>
        <begin position="31"/>
        <end position="438"/>
    </location>
</feature>
<feature type="signal peptide" evidence="1">
    <location>
        <begin position="1"/>
        <end position="30"/>
    </location>
</feature>
<comment type="caution">
    <text evidence="2">The sequence shown here is derived from an EMBL/GenBank/DDBJ whole genome shotgun (WGS) entry which is preliminary data.</text>
</comment>
<accession>A0A840VGL7</accession>
<proteinExistence type="predicted"/>
<dbReference type="EMBL" id="JACHFD010000018">
    <property type="protein sequence ID" value="MBB5352969.1"/>
    <property type="molecule type" value="Genomic_DNA"/>
</dbReference>
<dbReference type="RefSeq" id="WP_184020438.1">
    <property type="nucleotide sequence ID" value="NZ_JACHFD010000018.1"/>
</dbReference>
<protein>
    <recommendedName>
        <fullName evidence="4">DUF1552 domain-containing protein</fullName>
    </recommendedName>
</protein>
<keyword evidence="3" id="KW-1185">Reference proteome</keyword>
<dbReference type="InterPro" id="IPR011447">
    <property type="entry name" value="DUF1552"/>
</dbReference>
<dbReference type="PROSITE" id="PS51318">
    <property type="entry name" value="TAT"/>
    <property type="match status" value="1"/>
</dbReference>
<dbReference type="AlphaFoldDB" id="A0A840VGL7"/>
<evidence type="ECO:0000313" key="3">
    <source>
        <dbReference type="Proteomes" id="UP000557717"/>
    </source>
</evidence>
<dbReference type="InterPro" id="IPR006311">
    <property type="entry name" value="TAT_signal"/>
</dbReference>
<evidence type="ECO:0008006" key="4">
    <source>
        <dbReference type="Google" id="ProtNLM"/>
    </source>
</evidence>
<reference evidence="2 3" key="1">
    <citation type="submission" date="2020-08" db="EMBL/GenBank/DDBJ databases">
        <title>Genomic Encyclopedia of Type Strains, Phase IV (KMG-IV): sequencing the most valuable type-strain genomes for metagenomic binning, comparative biology and taxonomic classification.</title>
        <authorList>
            <person name="Goeker M."/>
        </authorList>
    </citation>
    <scope>NUCLEOTIDE SEQUENCE [LARGE SCALE GENOMIC DNA]</scope>
    <source>
        <strain evidence="2 3">YC6886</strain>
    </source>
</reference>
<dbReference type="Pfam" id="PF07586">
    <property type="entry name" value="HXXSHH"/>
    <property type="match status" value="1"/>
</dbReference>
<evidence type="ECO:0000313" key="2">
    <source>
        <dbReference type="EMBL" id="MBB5352969.1"/>
    </source>
</evidence>